<dbReference type="RefSeq" id="XP_049152800.1">
    <property type="nucleotide sequence ID" value="XM_049295653.1"/>
</dbReference>
<dbReference type="Gene3D" id="3.30.560.10">
    <property type="entry name" value="Glucose Oxidase, domain 3"/>
    <property type="match status" value="1"/>
</dbReference>
<organism evidence="4 5">
    <name type="scientific">Colletotrichum lupini</name>
    <dbReference type="NCBI Taxonomy" id="145971"/>
    <lineage>
        <taxon>Eukaryota</taxon>
        <taxon>Fungi</taxon>
        <taxon>Dikarya</taxon>
        <taxon>Ascomycota</taxon>
        <taxon>Pezizomycotina</taxon>
        <taxon>Sordariomycetes</taxon>
        <taxon>Hypocreomycetidae</taxon>
        <taxon>Glomerellales</taxon>
        <taxon>Glomerellaceae</taxon>
        <taxon>Colletotrichum</taxon>
        <taxon>Colletotrichum acutatum species complex</taxon>
    </lineage>
</organism>
<keyword evidence="2" id="KW-0472">Membrane</keyword>
<dbReference type="SUPFAM" id="SSF51905">
    <property type="entry name" value="FAD/NAD(P)-binding domain"/>
    <property type="match status" value="1"/>
</dbReference>
<dbReference type="Pfam" id="PF00732">
    <property type="entry name" value="GMC_oxred_N"/>
    <property type="match status" value="1"/>
</dbReference>
<evidence type="ECO:0000313" key="5">
    <source>
        <dbReference type="Proteomes" id="UP000830671"/>
    </source>
</evidence>
<reference evidence="4" key="1">
    <citation type="journal article" date="2021" name="Mol. Plant Microbe Interact.">
        <title>Complete Genome Sequence of the Plant-Pathogenic Fungus Colletotrichum lupini.</title>
        <authorList>
            <person name="Baroncelli R."/>
            <person name="Pensec F."/>
            <person name="Da Lio D."/>
            <person name="Boufleur T."/>
            <person name="Vicente I."/>
            <person name="Sarrocco S."/>
            <person name="Picot A."/>
            <person name="Baraldi E."/>
            <person name="Sukno S."/>
            <person name="Thon M."/>
            <person name="Le Floch G."/>
        </authorList>
    </citation>
    <scope>NUCLEOTIDE SEQUENCE</scope>
    <source>
        <strain evidence="4">IMI 504893</strain>
    </source>
</reference>
<keyword evidence="5" id="KW-1185">Reference proteome</keyword>
<dbReference type="AlphaFoldDB" id="A0A9Q8T8G2"/>
<dbReference type="InterPro" id="IPR000172">
    <property type="entry name" value="GMC_OxRdtase_N"/>
</dbReference>
<dbReference type="PANTHER" id="PTHR11552:SF80">
    <property type="entry name" value="GMC OXIDOREDUCTASE"/>
    <property type="match status" value="1"/>
</dbReference>
<dbReference type="Proteomes" id="UP000830671">
    <property type="component" value="Chromosome 9"/>
</dbReference>
<dbReference type="SUPFAM" id="SSF54373">
    <property type="entry name" value="FAD-linked reductases, C-terminal domain"/>
    <property type="match status" value="1"/>
</dbReference>
<gene>
    <name evidence="4" type="ORF">CLUP02_16735</name>
</gene>
<name>A0A9Q8T8G2_9PEZI</name>
<dbReference type="GO" id="GO:0050660">
    <property type="term" value="F:flavin adenine dinucleotide binding"/>
    <property type="evidence" value="ECO:0007669"/>
    <property type="project" value="InterPro"/>
</dbReference>
<evidence type="ECO:0000313" key="4">
    <source>
        <dbReference type="EMBL" id="UQC91201.1"/>
    </source>
</evidence>
<comment type="similarity">
    <text evidence="1">Belongs to the GMC oxidoreductase family.</text>
</comment>
<evidence type="ECO:0000256" key="2">
    <source>
        <dbReference type="SAM" id="Phobius"/>
    </source>
</evidence>
<dbReference type="KEGG" id="clup:CLUP02_16735"/>
<dbReference type="Gene3D" id="3.50.50.60">
    <property type="entry name" value="FAD/NAD(P)-binding domain"/>
    <property type="match status" value="2"/>
</dbReference>
<protein>
    <submittedName>
        <fullName evidence="4">GMC oxidoreductase</fullName>
    </submittedName>
</protein>
<dbReference type="EMBL" id="CP019481">
    <property type="protein sequence ID" value="UQC91201.1"/>
    <property type="molecule type" value="Genomic_DNA"/>
</dbReference>
<evidence type="ECO:0000259" key="3">
    <source>
        <dbReference type="PROSITE" id="PS00624"/>
    </source>
</evidence>
<dbReference type="GO" id="GO:0016614">
    <property type="term" value="F:oxidoreductase activity, acting on CH-OH group of donors"/>
    <property type="evidence" value="ECO:0007669"/>
    <property type="project" value="InterPro"/>
</dbReference>
<dbReference type="InterPro" id="IPR012132">
    <property type="entry name" value="GMC_OxRdtase"/>
</dbReference>
<keyword evidence="2" id="KW-0812">Transmembrane</keyword>
<dbReference type="Pfam" id="PF05199">
    <property type="entry name" value="GMC_oxred_C"/>
    <property type="match status" value="1"/>
</dbReference>
<sequence length="717" mass="78214">MHQFSVHDFTPHLKDSSSRSLVLFQEHQPALHIMVLSTITAFTTFLLLLLLNLPLTTTAQPAPNETSTYTYIVIGSGPGGGPLACNLARAGHPTLLLEAGDDERDDIRTVIANGGYFITPSNSWSFFVRHHADDEVELRNNHLTWRLPSQNGTGIGPYWVGNAARAPKGAELLGVWYPRGATVGGSSVTNAMATWLPNDSDWDFVQNVTGDDSWNHKSIRQIFERIEKNNYLPEGTPGHGFDGYFNTNLGNGSQYLNNPGLMDILKSHLRSIGKDPEKLIEMVGSDGNFLSESRDTTEGMWGLSFHATDKWERYSSRTYIYETLAAKNADGSPKWPLTLSTNSLATKVLFEETEGGKPRAVGVEYLAGNSTYGADVRRNASTTGETRRVMASREVIVAGGAFNSPQLLQLSGIGNKTDLEALDIEVVADLPGVGRNLQDNQEFPVVGHAQLNLTATPNPNEPICAKGSPGDPCEELWRQGKGPYMRPGYNSNALLLKSNFSLTGERDVFVFSWPRAFRGFWPEVQQPELLDPPNTVGFSTVKMHPQNTAGYIKIRSADPTEPPQINFELYKEGAETDLEALAEVVAWGRRSMRDVQGPWGPVDPAEPPCAQVESNGRCGDANPESDKDWIREQTFGHHPTGTCKMGAADDGMAVVDSEFRVFGVDGLRVVDASVFPRAPGAFPAVATFIISQKASDVMLGGLGTSEPQEMMVVSQGS</sequence>
<dbReference type="PANTHER" id="PTHR11552">
    <property type="entry name" value="GLUCOSE-METHANOL-CHOLINE GMC OXIDOREDUCTASE"/>
    <property type="match status" value="1"/>
</dbReference>
<dbReference type="InterPro" id="IPR007867">
    <property type="entry name" value="GMC_OxRtase_C"/>
</dbReference>
<dbReference type="GeneID" id="73350663"/>
<dbReference type="InterPro" id="IPR036188">
    <property type="entry name" value="FAD/NAD-bd_sf"/>
</dbReference>
<evidence type="ECO:0000256" key="1">
    <source>
        <dbReference type="ARBA" id="ARBA00010790"/>
    </source>
</evidence>
<proteinExistence type="inferred from homology"/>
<feature type="transmembrane region" description="Helical" evidence="2">
    <location>
        <begin position="30"/>
        <end position="51"/>
    </location>
</feature>
<accession>A0A9Q8T8G2</accession>
<feature type="domain" description="Glucose-methanol-choline oxidoreductase N-terminal" evidence="3">
    <location>
        <begin position="400"/>
        <end position="414"/>
    </location>
</feature>
<keyword evidence="2" id="KW-1133">Transmembrane helix</keyword>
<dbReference type="PROSITE" id="PS00624">
    <property type="entry name" value="GMC_OXRED_2"/>
    <property type="match status" value="1"/>
</dbReference>